<feature type="chain" id="PRO_5017059506" evidence="1">
    <location>
        <begin position="23"/>
        <end position="174"/>
    </location>
</feature>
<dbReference type="EMBL" id="QFXC01000011">
    <property type="protein sequence ID" value="RDH82752.1"/>
    <property type="molecule type" value="Genomic_DNA"/>
</dbReference>
<evidence type="ECO:0000313" key="2">
    <source>
        <dbReference type="EMBL" id="RDH82752.1"/>
    </source>
</evidence>
<dbReference type="Proteomes" id="UP000254266">
    <property type="component" value="Unassembled WGS sequence"/>
</dbReference>
<sequence length="174" mass="19420">MKPILISVFSLLILLHSQLSNATDSAMDNNRLGELISRIDAKPDGQKGYWKIKYKNIPVYIITSEKANRLRIISPIKSSESLSKDQLYRMMQANFDSALDARYSIAKGKLWSAFIHPLSELTDEQFFSGLAQTITLVNSYGDSYSSGALVFSGGDSQDLNSKTFMDILKKGLKI</sequence>
<keyword evidence="1" id="KW-0732">Signal</keyword>
<evidence type="ECO:0000256" key="1">
    <source>
        <dbReference type="SAM" id="SignalP"/>
    </source>
</evidence>
<dbReference type="Gene3D" id="3.30.1460.10">
    <property type="match status" value="1"/>
</dbReference>
<comment type="caution">
    <text evidence="2">The sequence shown here is derived from an EMBL/GenBank/DDBJ whole genome shotgun (WGS) entry which is preliminary data.</text>
</comment>
<dbReference type="AlphaFoldDB" id="A0A370DCV7"/>
<evidence type="ECO:0000313" key="3">
    <source>
        <dbReference type="Proteomes" id="UP000254266"/>
    </source>
</evidence>
<proteinExistence type="predicted"/>
<organism evidence="2 3">
    <name type="scientific">endosymbiont of Galathealinum brachiosum</name>
    <dbReference type="NCBI Taxonomy" id="2200906"/>
    <lineage>
        <taxon>Bacteria</taxon>
        <taxon>Pseudomonadati</taxon>
        <taxon>Pseudomonadota</taxon>
        <taxon>Gammaproteobacteria</taxon>
        <taxon>sulfur-oxidizing symbionts</taxon>
    </lineage>
</organism>
<dbReference type="SUPFAM" id="SSF69635">
    <property type="entry name" value="Type III secretory system chaperone-like"/>
    <property type="match status" value="1"/>
</dbReference>
<reference evidence="2 3" key="1">
    <citation type="journal article" date="2018" name="ISME J.">
        <title>Endosymbiont genomes yield clues of tubeworm success.</title>
        <authorList>
            <person name="Li Y."/>
            <person name="Liles M.R."/>
            <person name="Halanych K.M."/>
        </authorList>
    </citation>
    <scope>NUCLEOTIDE SEQUENCE [LARGE SCALE GENOMIC DNA]</scope>
    <source>
        <strain evidence="2">A1464</strain>
    </source>
</reference>
<gene>
    <name evidence="2" type="ORF">DIZ80_10770</name>
</gene>
<accession>A0A370DCV7</accession>
<protein>
    <submittedName>
        <fullName evidence="2">Uncharacterized protein</fullName>
    </submittedName>
</protein>
<keyword evidence="3" id="KW-1185">Reference proteome</keyword>
<feature type="signal peptide" evidence="1">
    <location>
        <begin position="1"/>
        <end position="22"/>
    </location>
</feature>
<name>A0A370DCV7_9GAMM</name>